<reference evidence="1" key="1">
    <citation type="submission" date="2022-11" db="EMBL/GenBank/DDBJ databases">
        <title>Centuries of genome instability and evolution in soft-shell clam transmissible cancer (bioRxiv).</title>
        <authorList>
            <person name="Hart S.F.M."/>
            <person name="Yonemitsu M.A."/>
            <person name="Giersch R.M."/>
            <person name="Beal B.F."/>
            <person name="Arriagada G."/>
            <person name="Davis B.W."/>
            <person name="Ostrander E.A."/>
            <person name="Goff S.P."/>
            <person name="Metzger M.J."/>
        </authorList>
    </citation>
    <scope>NUCLEOTIDE SEQUENCE</scope>
    <source>
        <strain evidence="1">MELC-2E11</strain>
        <tissue evidence="1">Siphon/mantle</tissue>
    </source>
</reference>
<evidence type="ECO:0000313" key="2">
    <source>
        <dbReference type="Proteomes" id="UP001164746"/>
    </source>
</evidence>
<protein>
    <submittedName>
        <fullName evidence="1">Uncharacterized protein</fullName>
    </submittedName>
</protein>
<keyword evidence="2" id="KW-1185">Reference proteome</keyword>
<dbReference type="Proteomes" id="UP001164746">
    <property type="component" value="Chromosome 8"/>
</dbReference>
<proteinExistence type="predicted"/>
<organism evidence="1 2">
    <name type="scientific">Mya arenaria</name>
    <name type="common">Soft-shell clam</name>
    <dbReference type="NCBI Taxonomy" id="6604"/>
    <lineage>
        <taxon>Eukaryota</taxon>
        <taxon>Metazoa</taxon>
        <taxon>Spiralia</taxon>
        <taxon>Lophotrochozoa</taxon>
        <taxon>Mollusca</taxon>
        <taxon>Bivalvia</taxon>
        <taxon>Autobranchia</taxon>
        <taxon>Heteroconchia</taxon>
        <taxon>Euheterodonta</taxon>
        <taxon>Imparidentia</taxon>
        <taxon>Neoheterodontei</taxon>
        <taxon>Myida</taxon>
        <taxon>Myoidea</taxon>
        <taxon>Myidae</taxon>
        <taxon>Mya</taxon>
    </lineage>
</organism>
<gene>
    <name evidence="1" type="ORF">MAR_026670</name>
</gene>
<accession>A0ABY7ET86</accession>
<evidence type="ECO:0000313" key="1">
    <source>
        <dbReference type="EMBL" id="WAR12490.1"/>
    </source>
</evidence>
<sequence length="65" mass="7084">MLQTLKVQNVDSPIPMMPKERKLAGPVNNHLSEKAIAKHLKRWSPSAQEAVLVALQIPGFQLGGA</sequence>
<name>A0ABY7ET86_MYAAR</name>
<dbReference type="EMBL" id="CP111019">
    <property type="protein sequence ID" value="WAR12490.1"/>
    <property type="molecule type" value="Genomic_DNA"/>
</dbReference>